<keyword evidence="3" id="KW-1185">Reference proteome</keyword>
<organism evidence="2 3">
    <name type="scientific">Gossypium arboreum</name>
    <name type="common">Tree cotton</name>
    <name type="synonym">Gossypium nanking</name>
    <dbReference type="NCBI Taxonomy" id="29729"/>
    <lineage>
        <taxon>Eukaryota</taxon>
        <taxon>Viridiplantae</taxon>
        <taxon>Streptophyta</taxon>
        <taxon>Embryophyta</taxon>
        <taxon>Tracheophyta</taxon>
        <taxon>Spermatophyta</taxon>
        <taxon>Magnoliopsida</taxon>
        <taxon>eudicotyledons</taxon>
        <taxon>Gunneridae</taxon>
        <taxon>Pentapetalae</taxon>
        <taxon>rosids</taxon>
        <taxon>malvids</taxon>
        <taxon>Malvales</taxon>
        <taxon>Malvaceae</taxon>
        <taxon>Malvoideae</taxon>
        <taxon>Gossypium</taxon>
    </lineage>
</organism>
<name>A0ABR0PZ88_GOSAR</name>
<accession>A0ABR0PZ88</accession>
<evidence type="ECO:0000313" key="3">
    <source>
        <dbReference type="Proteomes" id="UP001358586"/>
    </source>
</evidence>
<dbReference type="EMBL" id="JARKNE010000005">
    <property type="protein sequence ID" value="KAK5832216.1"/>
    <property type="molecule type" value="Genomic_DNA"/>
</dbReference>
<protein>
    <submittedName>
        <fullName evidence="2">Uncharacterized protein</fullName>
    </submittedName>
</protein>
<dbReference type="Proteomes" id="UP001358586">
    <property type="component" value="Chromosome 5"/>
</dbReference>
<feature type="region of interest" description="Disordered" evidence="1">
    <location>
        <begin position="85"/>
        <end position="107"/>
    </location>
</feature>
<reference evidence="2 3" key="1">
    <citation type="submission" date="2023-03" db="EMBL/GenBank/DDBJ databases">
        <title>WGS of Gossypium arboreum.</title>
        <authorList>
            <person name="Yu D."/>
        </authorList>
    </citation>
    <scope>NUCLEOTIDE SEQUENCE [LARGE SCALE GENOMIC DNA]</scope>
    <source>
        <tissue evidence="2">Leaf</tissue>
    </source>
</reference>
<sequence length="122" mass="13745">MLGNFNESITYRLDTILSNKDGPNILLSLLEKTGAPLDYIQTLNMPSILSYAWQIHNNPLNFSPKLISFEVEVIIKVPVDNVDDEVNELNGNDDDDGDGDDEDTLNFKPATCFPVQALRRYK</sequence>
<comment type="caution">
    <text evidence="2">The sequence shown here is derived from an EMBL/GenBank/DDBJ whole genome shotgun (WGS) entry which is preliminary data.</text>
</comment>
<proteinExistence type="predicted"/>
<gene>
    <name evidence="2" type="ORF">PVK06_016016</name>
</gene>
<evidence type="ECO:0000313" key="2">
    <source>
        <dbReference type="EMBL" id="KAK5832216.1"/>
    </source>
</evidence>
<feature type="compositionally biased region" description="Acidic residues" evidence="1">
    <location>
        <begin position="85"/>
        <end position="104"/>
    </location>
</feature>
<evidence type="ECO:0000256" key="1">
    <source>
        <dbReference type="SAM" id="MobiDB-lite"/>
    </source>
</evidence>